<comment type="caution">
    <text evidence="3">The sequence shown here is derived from an EMBL/GenBank/DDBJ whole genome shotgun (WGS) entry which is preliminary data.</text>
</comment>
<feature type="region of interest" description="Disordered" evidence="2">
    <location>
        <begin position="454"/>
        <end position="539"/>
    </location>
</feature>
<dbReference type="PROSITE" id="PS50005">
    <property type="entry name" value="TPR"/>
    <property type="match status" value="1"/>
</dbReference>
<keyword evidence="1" id="KW-0802">TPR repeat</keyword>
<evidence type="ECO:0000256" key="2">
    <source>
        <dbReference type="SAM" id="MobiDB-lite"/>
    </source>
</evidence>
<dbReference type="EMBL" id="JAUEOZ010000003">
    <property type="protein sequence ID" value="MDN2483900.1"/>
    <property type="molecule type" value="Genomic_DNA"/>
</dbReference>
<name>A0ABT7Y7C7_9VIBR</name>
<gene>
    <name evidence="3" type="ORF">QWJ08_21330</name>
</gene>
<evidence type="ECO:0008006" key="5">
    <source>
        <dbReference type="Google" id="ProtNLM"/>
    </source>
</evidence>
<evidence type="ECO:0000256" key="1">
    <source>
        <dbReference type="PROSITE-ProRule" id="PRU00339"/>
    </source>
</evidence>
<keyword evidence="4" id="KW-1185">Reference proteome</keyword>
<dbReference type="InterPro" id="IPR019734">
    <property type="entry name" value="TPR_rpt"/>
</dbReference>
<reference evidence="3" key="1">
    <citation type="submission" date="2024-05" db="EMBL/GenBank/DDBJ databases">
        <title>Genome Sequences of Four Agar- Degrading Marine Bacteria.</title>
        <authorList>
            <person name="Phillips E.K."/>
            <person name="Shaffer J.C."/>
            <person name="Henson M.W."/>
            <person name="Temperton B."/>
            <person name="Thrash C.J."/>
            <person name="Martin M.O."/>
        </authorList>
    </citation>
    <scope>NUCLEOTIDE SEQUENCE</scope>
    <source>
        <strain evidence="3">EKP203</strain>
    </source>
</reference>
<feature type="repeat" description="TPR" evidence="1">
    <location>
        <begin position="373"/>
        <end position="406"/>
    </location>
</feature>
<proteinExistence type="predicted"/>
<accession>A0ABT7Y7C7</accession>
<evidence type="ECO:0000313" key="3">
    <source>
        <dbReference type="EMBL" id="MDN2483900.1"/>
    </source>
</evidence>
<feature type="compositionally biased region" description="Basic residues" evidence="2">
    <location>
        <begin position="495"/>
        <end position="507"/>
    </location>
</feature>
<dbReference type="Proteomes" id="UP001169719">
    <property type="component" value="Unassembled WGS sequence"/>
</dbReference>
<sequence>MMILNNTRISFLFNVPDHYQLDNWLSDLDDGLVLPPQELSAEDIVFLRQFDMVTQLNELYVTEELQFDLMGVLDTHINARHCFKAVVIELLCQYFISTNKSAARIKAFANANTWFKLNGLIDKVDLLRQICRFDLSYAVIKSEEKRISSFWPLVSNFLPATNTNELVTKVMDMSIIDITTETPKQSNEWLGFSRSVLDGNFFDEALTQHLEALLESDLQLQNFQIGGKDFTPDVPLIDRVYGRITTILDAINNSRTLHKEWFDWLELRCITRDSKTGIDWTREFKQAVLVESIRYIQSNLPLYSLTHFDTLQFLLRHAVIQPDRALHHSFEFLRKHSSNLYDPLPEIALCIRLDELDRALQIIKLESDTLLSASLLEMMAIVFIRRGDFKNAELLVKKAIVLDPHYRSRLLEEWPEVTSLLTKVERRKFRDVLAFVFKPESIKLAPPEKAVINSTGGESKVVNNAPMVDEPNPKSKADNAVLGRDSNPGNEVKPSKRKRKQQKRGRKTTSNPKPKEQPRGGPRSDSLNAMLGSSGRVSL</sequence>
<evidence type="ECO:0000313" key="4">
    <source>
        <dbReference type="Proteomes" id="UP001169719"/>
    </source>
</evidence>
<protein>
    <recommendedName>
        <fullName evidence="5">Tetratricopeptide repeat protein</fullName>
    </recommendedName>
</protein>
<organism evidence="3 4">
    <name type="scientific">Vibrio agarivorans</name>
    <dbReference type="NCBI Taxonomy" id="153622"/>
    <lineage>
        <taxon>Bacteria</taxon>
        <taxon>Pseudomonadati</taxon>
        <taxon>Pseudomonadota</taxon>
        <taxon>Gammaproteobacteria</taxon>
        <taxon>Vibrionales</taxon>
        <taxon>Vibrionaceae</taxon>
        <taxon>Vibrio</taxon>
    </lineage>
</organism>
<dbReference type="RefSeq" id="WP_289964067.1">
    <property type="nucleotide sequence ID" value="NZ_JAUEOZ010000003.1"/>
</dbReference>